<proteinExistence type="predicted"/>
<evidence type="ECO:0000256" key="1">
    <source>
        <dbReference type="SAM" id="MobiDB-lite"/>
    </source>
</evidence>
<dbReference type="AlphaFoldDB" id="A0A830HSJ0"/>
<feature type="region of interest" description="Disordered" evidence="1">
    <location>
        <begin position="1"/>
        <end position="43"/>
    </location>
</feature>
<protein>
    <submittedName>
        <fullName evidence="2">Uncharacterized protein</fullName>
    </submittedName>
</protein>
<comment type="caution">
    <text evidence="2">The sequence shown here is derived from an EMBL/GenBank/DDBJ whole genome shotgun (WGS) entry which is preliminary data.</text>
</comment>
<keyword evidence="3" id="KW-1185">Reference proteome</keyword>
<feature type="compositionally biased region" description="Low complexity" evidence="1">
    <location>
        <begin position="65"/>
        <end position="80"/>
    </location>
</feature>
<evidence type="ECO:0000313" key="3">
    <source>
        <dbReference type="Proteomes" id="UP000660262"/>
    </source>
</evidence>
<organism evidence="2 3">
    <name type="scientific">Pycnococcus provasolii</name>
    <dbReference type="NCBI Taxonomy" id="41880"/>
    <lineage>
        <taxon>Eukaryota</taxon>
        <taxon>Viridiplantae</taxon>
        <taxon>Chlorophyta</taxon>
        <taxon>Pseudoscourfieldiophyceae</taxon>
        <taxon>Pseudoscourfieldiales</taxon>
        <taxon>Pycnococcaceae</taxon>
        <taxon>Pycnococcus</taxon>
    </lineage>
</organism>
<reference evidence="2" key="1">
    <citation type="submission" date="2020-10" db="EMBL/GenBank/DDBJ databases">
        <title>Unveiling of a novel bifunctional photoreceptor, Dualchrome1, isolated from a cosmopolitan green alga.</title>
        <authorList>
            <person name="Suzuki S."/>
            <person name="Kawachi M."/>
        </authorList>
    </citation>
    <scope>NUCLEOTIDE SEQUENCE</scope>
    <source>
        <strain evidence="2">NIES 2893</strain>
    </source>
</reference>
<accession>A0A830HSJ0</accession>
<dbReference type="EMBL" id="BNJQ01000029">
    <property type="protein sequence ID" value="GHP10446.1"/>
    <property type="molecule type" value="Genomic_DNA"/>
</dbReference>
<feature type="region of interest" description="Disordered" evidence="1">
    <location>
        <begin position="64"/>
        <end position="90"/>
    </location>
</feature>
<dbReference type="Proteomes" id="UP000660262">
    <property type="component" value="Unassembled WGS sequence"/>
</dbReference>
<sequence length="225" mass="24210">MPSISAHTSDRGGDIDVVPPAKRQRGNAQQNHGSTGDVFQAQGGGDVSFFPPCDGTMMAVREDGSSMTAATTSASMQAQQPTNPLAPASEPTASASWTAALELNQILLRSQTHFDATTQQQHFLARPKSSHLFTRGDVSRILDQYGRAYGNGTHTQLLRALLSTHAPTVVELALARHTVSEVPPCLYAWCTQLGQALENLEILEVWCYDHNGGTVSSSCHFYVPC</sequence>
<name>A0A830HSJ0_9CHLO</name>
<gene>
    <name evidence="2" type="ORF">PPROV_000917700</name>
</gene>
<evidence type="ECO:0000313" key="2">
    <source>
        <dbReference type="EMBL" id="GHP10446.1"/>
    </source>
</evidence>